<name>A0AAV4EHC6_9GAST</name>
<dbReference type="Proteomes" id="UP000762676">
    <property type="component" value="Unassembled WGS sequence"/>
</dbReference>
<gene>
    <name evidence="2" type="ORF">ElyMa_000079500</name>
</gene>
<proteinExistence type="predicted"/>
<evidence type="ECO:0000313" key="3">
    <source>
        <dbReference type="Proteomes" id="UP000762676"/>
    </source>
</evidence>
<protein>
    <submittedName>
        <fullName evidence="2">Uncharacterized protein</fullName>
    </submittedName>
</protein>
<keyword evidence="3" id="KW-1185">Reference proteome</keyword>
<comment type="caution">
    <text evidence="2">The sequence shown here is derived from an EMBL/GenBank/DDBJ whole genome shotgun (WGS) entry which is preliminary data.</text>
</comment>
<evidence type="ECO:0000313" key="2">
    <source>
        <dbReference type="EMBL" id="GFR60457.1"/>
    </source>
</evidence>
<dbReference type="AlphaFoldDB" id="A0AAV4EHC6"/>
<dbReference type="EMBL" id="BMAT01000140">
    <property type="protein sequence ID" value="GFR60457.1"/>
    <property type="molecule type" value="Genomic_DNA"/>
</dbReference>
<sequence length="118" mass="13075">MFRFVVCRTYSTIAWSHVQDEKGGGLGVELATPSCKITNAAETVEERNSTQGGRSKAGQVTGIMTGMDESREKVSTRTASLLTPKQPTRRPKETWRRTVEKDLKERRPSLETASPPPP</sequence>
<organism evidence="2 3">
    <name type="scientific">Elysia marginata</name>
    <dbReference type="NCBI Taxonomy" id="1093978"/>
    <lineage>
        <taxon>Eukaryota</taxon>
        <taxon>Metazoa</taxon>
        <taxon>Spiralia</taxon>
        <taxon>Lophotrochozoa</taxon>
        <taxon>Mollusca</taxon>
        <taxon>Gastropoda</taxon>
        <taxon>Heterobranchia</taxon>
        <taxon>Euthyneura</taxon>
        <taxon>Panpulmonata</taxon>
        <taxon>Sacoglossa</taxon>
        <taxon>Placobranchoidea</taxon>
        <taxon>Plakobranchidae</taxon>
        <taxon>Elysia</taxon>
    </lineage>
</organism>
<evidence type="ECO:0000256" key="1">
    <source>
        <dbReference type="SAM" id="MobiDB-lite"/>
    </source>
</evidence>
<reference evidence="2 3" key="1">
    <citation type="journal article" date="2021" name="Elife">
        <title>Chloroplast acquisition without the gene transfer in kleptoplastic sea slugs, Plakobranchus ocellatus.</title>
        <authorList>
            <person name="Maeda T."/>
            <person name="Takahashi S."/>
            <person name="Yoshida T."/>
            <person name="Shimamura S."/>
            <person name="Takaki Y."/>
            <person name="Nagai Y."/>
            <person name="Toyoda A."/>
            <person name="Suzuki Y."/>
            <person name="Arimoto A."/>
            <person name="Ishii H."/>
            <person name="Satoh N."/>
            <person name="Nishiyama T."/>
            <person name="Hasebe M."/>
            <person name="Maruyama T."/>
            <person name="Minagawa J."/>
            <person name="Obokata J."/>
            <person name="Shigenobu S."/>
        </authorList>
    </citation>
    <scope>NUCLEOTIDE SEQUENCE [LARGE SCALE GENOMIC DNA]</scope>
</reference>
<feature type="compositionally biased region" description="Polar residues" evidence="1">
    <location>
        <begin position="76"/>
        <end position="86"/>
    </location>
</feature>
<feature type="region of interest" description="Disordered" evidence="1">
    <location>
        <begin position="43"/>
        <end position="118"/>
    </location>
</feature>
<feature type="compositionally biased region" description="Basic and acidic residues" evidence="1">
    <location>
        <begin position="90"/>
        <end position="109"/>
    </location>
</feature>
<accession>A0AAV4EHC6</accession>